<dbReference type="GO" id="GO:0015562">
    <property type="term" value="F:efflux transmembrane transporter activity"/>
    <property type="evidence" value="ECO:0007669"/>
    <property type="project" value="TreeGrafter"/>
</dbReference>
<accession>A0A7H0HDI1</accession>
<dbReference type="PANTHER" id="PTHR30469">
    <property type="entry name" value="MULTIDRUG RESISTANCE PROTEIN MDTA"/>
    <property type="match status" value="1"/>
</dbReference>
<dbReference type="AlphaFoldDB" id="A0A7H0HDI1"/>
<comment type="similarity">
    <text evidence="1">Belongs to the membrane fusion protein (MFP) (TC 8.A.1) family.</text>
</comment>
<keyword evidence="6" id="KW-1185">Reference proteome</keyword>
<protein>
    <submittedName>
        <fullName evidence="5">Efflux RND transporter periplasmic adaptor subunit</fullName>
    </submittedName>
</protein>
<dbReference type="InterPro" id="IPR058637">
    <property type="entry name" value="YknX-like_C"/>
</dbReference>
<feature type="region of interest" description="Disordered" evidence="2">
    <location>
        <begin position="378"/>
        <end position="397"/>
    </location>
</feature>
<dbReference type="Gene3D" id="1.10.287.470">
    <property type="entry name" value="Helix hairpin bin"/>
    <property type="match status" value="1"/>
</dbReference>
<organism evidence="5 6">
    <name type="scientific">Paenacidovorax monticola</name>
    <dbReference type="NCBI Taxonomy" id="1926868"/>
    <lineage>
        <taxon>Bacteria</taxon>
        <taxon>Pseudomonadati</taxon>
        <taxon>Pseudomonadota</taxon>
        <taxon>Betaproteobacteria</taxon>
        <taxon>Burkholderiales</taxon>
        <taxon>Comamonadaceae</taxon>
        <taxon>Paenacidovorax</taxon>
    </lineage>
</organism>
<name>A0A7H0HDI1_9BURK</name>
<evidence type="ECO:0000259" key="4">
    <source>
        <dbReference type="Pfam" id="PF25989"/>
    </source>
</evidence>
<evidence type="ECO:0000256" key="1">
    <source>
        <dbReference type="ARBA" id="ARBA00009477"/>
    </source>
</evidence>
<dbReference type="Gene3D" id="2.40.30.170">
    <property type="match status" value="1"/>
</dbReference>
<evidence type="ECO:0000313" key="5">
    <source>
        <dbReference type="EMBL" id="QNP58597.1"/>
    </source>
</evidence>
<dbReference type="NCBIfam" id="TIGR01730">
    <property type="entry name" value="RND_mfp"/>
    <property type="match status" value="1"/>
</dbReference>
<dbReference type="Pfam" id="PF25954">
    <property type="entry name" value="Beta-barrel_RND_2"/>
    <property type="match status" value="1"/>
</dbReference>
<feature type="domain" description="YknX-like C-terminal permuted SH3-like" evidence="4">
    <location>
        <begin position="308"/>
        <end position="376"/>
    </location>
</feature>
<feature type="compositionally biased region" description="Low complexity" evidence="2">
    <location>
        <begin position="381"/>
        <end position="397"/>
    </location>
</feature>
<dbReference type="PANTHER" id="PTHR30469:SF15">
    <property type="entry name" value="HLYD FAMILY OF SECRETION PROTEINS"/>
    <property type="match status" value="1"/>
</dbReference>
<evidence type="ECO:0000256" key="2">
    <source>
        <dbReference type="SAM" id="MobiDB-lite"/>
    </source>
</evidence>
<dbReference type="GO" id="GO:1990281">
    <property type="term" value="C:efflux pump complex"/>
    <property type="evidence" value="ECO:0007669"/>
    <property type="project" value="TreeGrafter"/>
</dbReference>
<sequence>MNGSSMQRPQRLSPSSLAWALAAAGVLALGAWLLPAGPSRAAGEPAPAQGAQPRPALAVNTVRPERAPMALQLPANGNVAAWQEASIGAESNGLRLAEVRVNVGDVVRAGQVLAVFATETVQADVAQARASLMEAQSSAAEAAANDERARTLQATGALSAQQIQQYATAGQTAQARVEAAQAVLRVQQLRLAHTRVLAPDDGVISARSATVGAVVGAGTELFRMVRKGRLEWRAEVTSSDLPRIRAGAKARVTAASGVQVEGKVRMVAPTVDPQTRNALVYVDLPAHADIRAGMFARGDFLLGERSTLTVPQSALVVRDGFSNVFEVAEGSRVVMRRVQAGQRVGDRVEVLSGLDANATVVARGGAFLNDGDLVRVEADAPSKPAPAQKKPAQAATK</sequence>
<proteinExistence type="inferred from homology"/>
<dbReference type="SUPFAM" id="SSF111369">
    <property type="entry name" value="HlyD-like secretion proteins"/>
    <property type="match status" value="1"/>
</dbReference>
<dbReference type="InterPro" id="IPR006143">
    <property type="entry name" value="RND_pump_MFP"/>
</dbReference>
<dbReference type="KEGG" id="amon:H9L24_16615"/>
<dbReference type="EMBL" id="CP060790">
    <property type="protein sequence ID" value="QNP58597.1"/>
    <property type="molecule type" value="Genomic_DNA"/>
</dbReference>
<dbReference type="Proteomes" id="UP000516057">
    <property type="component" value="Chromosome"/>
</dbReference>
<dbReference type="Pfam" id="PF25989">
    <property type="entry name" value="YknX_C"/>
    <property type="match status" value="1"/>
</dbReference>
<gene>
    <name evidence="5" type="ORF">H9L24_16615</name>
</gene>
<dbReference type="Gene3D" id="2.40.420.20">
    <property type="match status" value="1"/>
</dbReference>
<reference evidence="5 6" key="1">
    <citation type="submission" date="2020-08" db="EMBL/GenBank/DDBJ databases">
        <title>Genome sequence of Acidovorax monticola KACC 19171T.</title>
        <authorList>
            <person name="Hyun D.-W."/>
            <person name="Bae J.-W."/>
        </authorList>
    </citation>
    <scope>NUCLEOTIDE SEQUENCE [LARGE SCALE GENOMIC DNA]</scope>
    <source>
        <strain evidence="5 6">KACC 19171</strain>
    </source>
</reference>
<evidence type="ECO:0000313" key="6">
    <source>
        <dbReference type="Proteomes" id="UP000516057"/>
    </source>
</evidence>
<dbReference type="Gene3D" id="2.40.50.100">
    <property type="match status" value="1"/>
</dbReference>
<evidence type="ECO:0000259" key="3">
    <source>
        <dbReference type="Pfam" id="PF25954"/>
    </source>
</evidence>
<dbReference type="InterPro" id="IPR058792">
    <property type="entry name" value="Beta-barrel_RND_2"/>
</dbReference>
<feature type="domain" description="CusB-like beta-barrel" evidence="3">
    <location>
        <begin position="234"/>
        <end position="298"/>
    </location>
</feature>